<dbReference type="GO" id="GO:0070402">
    <property type="term" value="F:NADPH binding"/>
    <property type="evidence" value="ECO:0007669"/>
    <property type="project" value="TreeGrafter"/>
</dbReference>
<dbReference type="GO" id="GO:0006231">
    <property type="term" value="P:dTMP biosynthetic process"/>
    <property type="evidence" value="ECO:0007669"/>
    <property type="project" value="InterPro"/>
</dbReference>
<gene>
    <name evidence="1" type="ORF">A2782_00360</name>
</gene>
<evidence type="ECO:0000313" key="1">
    <source>
        <dbReference type="EMBL" id="OGY08217.1"/>
    </source>
</evidence>
<dbReference type="Gene3D" id="3.30.1360.170">
    <property type="match status" value="2"/>
</dbReference>
<dbReference type="SUPFAM" id="SSF69796">
    <property type="entry name" value="Thymidylate synthase-complementing protein Thy1"/>
    <property type="match status" value="2"/>
</dbReference>
<dbReference type="PROSITE" id="PS51331">
    <property type="entry name" value="THYX"/>
    <property type="match status" value="2"/>
</dbReference>
<dbReference type="GO" id="GO:0050660">
    <property type="term" value="F:flavin adenine dinucleotide binding"/>
    <property type="evidence" value="ECO:0007669"/>
    <property type="project" value="InterPro"/>
</dbReference>
<sequence>MAAELLTKHDSSVESYLEHCLSLGRQFPEPASVKLILSSQPVKGGQGIGVLDVVVTTAKQCYTSGVALLKPQRDERSTAIAAGTLEAGHHTPRQHVHYTWRFEGISRSVTHDVFHAHPYYNSEQQSQRYVEAVEGSYVTPSRLTERQALLFKDAADYANQSYFRLLSAMGPEVDRRMHQMYPTSGWSVPKTAERLGGKARKIRREVARYVLPIAQKTTYYHTLSELQLLRLFRASQMENFSDEARYIIGAMVASIAAQDPTILQELQKPLPAFTLSKSAYIKEGKDKFDAFLNGSDSVMLPLSSEVRQNLAIAVCNVLGEPRLSTEEALARLLDPGINLLIADVYDVGMLDPLTSALRQASPTFLTKLSHTADSQRQRHRMTAGATPTIERSFDGSANYITPMIIRESEELRGLYDEMMQNVYGNVNRCLEAGMLADKALTLLPNAHALRVVESGDLFDWLHRWKLRLCYLSQEEIFFISVEQARQMLAVLPEAEKTFRSPCGIRKVAGVSPRCPEGDRFCGKPVFNMALEQYSGGRLI</sequence>
<dbReference type="GO" id="GO:0050797">
    <property type="term" value="F:thymidylate synthase (FAD) activity"/>
    <property type="evidence" value="ECO:0007669"/>
    <property type="project" value="InterPro"/>
</dbReference>
<dbReference type="EMBL" id="MHBW01000030">
    <property type="protein sequence ID" value="OGY08217.1"/>
    <property type="molecule type" value="Genomic_DNA"/>
</dbReference>
<dbReference type="CDD" id="cd20175">
    <property type="entry name" value="ThyX"/>
    <property type="match status" value="2"/>
</dbReference>
<comment type="caution">
    <text evidence="1">The sequence shown here is derived from an EMBL/GenBank/DDBJ whole genome shotgun (WGS) entry which is preliminary data.</text>
</comment>
<dbReference type="PANTHER" id="PTHR34934">
    <property type="entry name" value="FLAVIN-DEPENDENT THYMIDYLATE SYNTHASE"/>
    <property type="match status" value="1"/>
</dbReference>
<dbReference type="GO" id="GO:0004799">
    <property type="term" value="F:thymidylate synthase activity"/>
    <property type="evidence" value="ECO:0007669"/>
    <property type="project" value="TreeGrafter"/>
</dbReference>
<dbReference type="STRING" id="1797513.A2782_00360"/>
<name>A0A1G1UYJ4_9BACT</name>
<dbReference type="Proteomes" id="UP000177967">
    <property type="component" value="Unassembled WGS sequence"/>
</dbReference>
<dbReference type="PANTHER" id="PTHR34934:SF1">
    <property type="entry name" value="FLAVIN-DEPENDENT THYMIDYLATE SYNTHASE"/>
    <property type="match status" value="1"/>
</dbReference>
<proteinExistence type="predicted"/>
<accession>A0A1G1UYJ4</accession>
<evidence type="ECO:0008006" key="3">
    <source>
        <dbReference type="Google" id="ProtNLM"/>
    </source>
</evidence>
<dbReference type="InterPro" id="IPR036098">
    <property type="entry name" value="Thymidylate_synthase_ThyX_sf"/>
</dbReference>
<dbReference type="Pfam" id="PF02511">
    <property type="entry name" value="Thy1"/>
    <property type="match status" value="2"/>
</dbReference>
<reference evidence="1 2" key="1">
    <citation type="journal article" date="2016" name="Nat. Commun.">
        <title>Thousands of microbial genomes shed light on interconnected biogeochemical processes in an aquifer system.</title>
        <authorList>
            <person name="Anantharaman K."/>
            <person name="Brown C.T."/>
            <person name="Hug L.A."/>
            <person name="Sharon I."/>
            <person name="Castelle C.J."/>
            <person name="Probst A.J."/>
            <person name="Thomas B.C."/>
            <person name="Singh A."/>
            <person name="Wilkins M.J."/>
            <person name="Karaoz U."/>
            <person name="Brodie E.L."/>
            <person name="Williams K.H."/>
            <person name="Hubbard S.S."/>
            <person name="Banfield J.F."/>
        </authorList>
    </citation>
    <scope>NUCLEOTIDE SEQUENCE [LARGE SCALE GENOMIC DNA]</scope>
</reference>
<dbReference type="AlphaFoldDB" id="A0A1G1UYJ4"/>
<organism evidence="1 2">
    <name type="scientific">Candidatus Blackburnbacteria bacterium RIFCSPHIGHO2_01_FULL_43_15b</name>
    <dbReference type="NCBI Taxonomy" id="1797513"/>
    <lineage>
        <taxon>Bacteria</taxon>
        <taxon>Candidatus Blackburniibacteriota</taxon>
    </lineage>
</organism>
<evidence type="ECO:0000313" key="2">
    <source>
        <dbReference type="Proteomes" id="UP000177967"/>
    </source>
</evidence>
<protein>
    <recommendedName>
        <fullName evidence="3">Thymidylate synthase ThyX</fullName>
    </recommendedName>
</protein>
<dbReference type="InterPro" id="IPR003669">
    <property type="entry name" value="Thymidylate_synthase_ThyX"/>
</dbReference>